<evidence type="ECO:0000256" key="4">
    <source>
        <dbReference type="ARBA" id="ARBA00022723"/>
    </source>
</evidence>
<keyword evidence="5 12" id="KW-0677">Repeat</keyword>
<feature type="domain" description="C3H1-type" evidence="14">
    <location>
        <begin position="151"/>
        <end position="173"/>
    </location>
</feature>
<dbReference type="SUPFAM" id="SSF57756">
    <property type="entry name" value="Retrovirus zinc finger-like domains"/>
    <property type="match status" value="1"/>
</dbReference>
<dbReference type="InterPro" id="IPR001878">
    <property type="entry name" value="Znf_CCHC"/>
</dbReference>
<evidence type="ECO:0000256" key="6">
    <source>
        <dbReference type="ARBA" id="ARBA00022771"/>
    </source>
</evidence>
<feature type="domain" description="C3H1-type" evidence="14">
    <location>
        <begin position="127"/>
        <end position="149"/>
    </location>
</feature>
<dbReference type="GO" id="GO:0031124">
    <property type="term" value="P:mRNA 3'-end processing"/>
    <property type="evidence" value="ECO:0007669"/>
    <property type="project" value="UniProtKB-UniRule"/>
</dbReference>
<dbReference type="PANTHER" id="PTHR23102">
    <property type="entry name" value="CLEAVAGE AND POLYADENYLATION SPECIFICITY FACTOR SUBUNIT 4-RELATED"/>
    <property type="match status" value="1"/>
</dbReference>
<keyword evidence="6 11" id="KW-0863">Zinc-finger</keyword>
<dbReference type="Pfam" id="PF18345">
    <property type="entry name" value="zf_CCCH_4"/>
    <property type="match status" value="1"/>
</dbReference>
<feature type="domain" description="C3H1-type" evidence="14">
    <location>
        <begin position="67"/>
        <end position="94"/>
    </location>
</feature>
<feature type="zinc finger region" description="C3H1-type" evidence="11">
    <location>
        <begin position="151"/>
        <end position="173"/>
    </location>
</feature>
<protein>
    <recommendedName>
        <fullName evidence="12">mRNA 3'-end-processing protein</fullName>
    </recommendedName>
</protein>
<feature type="compositionally biased region" description="Low complexity" evidence="13">
    <location>
        <begin position="212"/>
        <end position="222"/>
    </location>
</feature>
<evidence type="ECO:0000256" key="10">
    <source>
        <dbReference type="ARBA" id="ARBA00024826"/>
    </source>
</evidence>
<dbReference type="SMART" id="SM00356">
    <property type="entry name" value="ZnF_C3H1"/>
    <property type="match status" value="4"/>
</dbReference>
<accession>A0AAD4MFF3</accession>
<keyword evidence="17" id="KW-1185">Reference proteome</keyword>
<feature type="compositionally biased region" description="Pro residues" evidence="13">
    <location>
        <begin position="173"/>
        <end position="198"/>
    </location>
</feature>
<feature type="domain" description="CCHC-type" evidence="15">
    <location>
        <begin position="232"/>
        <end position="247"/>
    </location>
</feature>
<reference evidence="16" key="1">
    <citation type="journal article" date="2022" name="New Phytol.">
        <title>Evolutionary transition to the ectomycorrhizal habit in the genomes of a hyperdiverse lineage of mushroom-forming fungi.</title>
        <authorList>
            <person name="Looney B."/>
            <person name="Miyauchi S."/>
            <person name="Morin E."/>
            <person name="Drula E."/>
            <person name="Courty P.E."/>
            <person name="Kohler A."/>
            <person name="Kuo A."/>
            <person name="LaButti K."/>
            <person name="Pangilinan J."/>
            <person name="Lipzen A."/>
            <person name="Riley R."/>
            <person name="Andreopoulos W."/>
            <person name="He G."/>
            <person name="Johnson J."/>
            <person name="Nolan M."/>
            <person name="Tritt A."/>
            <person name="Barry K.W."/>
            <person name="Grigoriev I.V."/>
            <person name="Nagy L.G."/>
            <person name="Hibbett D."/>
            <person name="Henrissat B."/>
            <person name="Matheny P.B."/>
            <person name="Labbe J."/>
            <person name="Martin F.M."/>
        </authorList>
    </citation>
    <scope>NUCLEOTIDE SEQUENCE</scope>
    <source>
        <strain evidence="16">BPL690</strain>
    </source>
</reference>
<name>A0AAD4MFF3_9AGAM</name>
<dbReference type="InterPro" id="IPR045348">
    <property type="entry name" value="CPSF4/Yth1"/>
</dbReference>
<feature type="zinc finger region" description="C3H1-type" evidence="11">
    <location>
        <begin position="95"/>
        <end position="123"/>
    </location>
</feature>
<comment type="function">
    <text evidence="10 12">Component of the cleavage factor I (CF I) involved in pre-mRNA 3'-end processing.</text>
</comment>
<dbReference type="Gene3D" id="4.10.60.10">
    <property type="entry name" value="Zinc finger, CCHC-type"/>
    <property type="match status" value="1"/>
</dbReference>
<keyword evidence="8 12" id="KW-0694">RNA-binding</keyword>
<dbReference type="SMART" id="SM00343">
    <property type="entry name" value="ZnF_C2HC"/>
    <property type="match status" value="1"/>
</dbReference>
<dbReference type="AlphaFoldDB" id="A0AAD4MFF3"/>
<evidence type="ECO:0000256" key="7">
    <source>
        <dbReference type="ARBA" id="ARBA00022833"/>
    </source>
</evidence>
<dbReference type="GO" id="GO:0008270">
    <property type="term" value="F:zinc ion binding"/>
    <property type="evidence" value="ECO:0007669"/>
    <property type="project" value="UniProtKB-KW"/>
</dbReference>
<gene>
    <name evidence="16" type="ORF">B0F90DRAFT_1676485</name>
</gene>
<dbReference type="GO" id="GO:0003723">
    <property type="term" value="F:RNA binding"/>
    <property type="evidence" value="ECO:0007669"/>
    <property type="project" value="UniProtKB-UniRule"/>
</dbReference>
<evidence type="ECO:0000256" key="2">
    <source>
        <dbReference type="ARBA" id="ARBA00008907"/>
    </source>
</evidence>
<dbReference type="PROSITE" id="PS50103">
    <property type="entry name" value="ZF_C3H1"/>
    <property type="match status" value="4"/>
</dbReference>
<dbReference type="InterPro" id="IPR000571">
    <property type="entry name" value="Znf_CCCH"/>
</dbReference>
<feature type="region of interest" description="Disordered" evidence="13">
    <location>
        <begin position="247"/>
        <end position="277"/>
    </location>
</feature>
<dbReference type="Proteomes" id="UP001203297">
    <property type="component" value="Unassembled WGS sequence"/>
</dbReference>
<dbReference type="SUPFAM" id="SSF90229">
    <property type="entry name" value="CCCH zinc finger"/>
    <property type="match status" value="2"/>
</dbReference>
<sequence>MANPLVGPSALRDLINPQFHQNNFPEEIYIKNELGIRLDKDDQICRLNLTPAGCPLGPLHCHLRHTERLATVCKHWLRGLCKKGDACEFLHEYNLRRMPECWWFAKYGYCSAGDECLYAHPKERKVECPDYNRGFCKLGPACPRKHVRRVACQLYLTGYCPLGPDCPKGHPKPSLPPPKAYEPPEPPSQRELGPPPPGYGRYADFDRGAPGGAPLHGLGQPGPRRNLEEVLCFKCGEKGHYANHCRNRNVPGNRGGIERRRYNGNGNGNGNDNGDDY</sequence>
<keyword evidence="7 11" id="KW-0862">Zinc</keyword>
<evidence type="ECO:0000313" key="16">
    <source>
        <dbReference type="EMBL" id="KAI0307714.1"/>
    </source>
</evidence>
<evidence type="ECO:0000256" key="9">
    <source>
        <dbReference type="ARBA" id="ARBA00023242"/>
    </source>
</evidence>
<comment type="caution">
    <text evidence="16">The sequence shown here is derived from an EMBL/GenBank/DDBJ whole genome shotgun (WGS) entry which is preliminary data.</text>
</comment>
<evidence type="ECO:0000259" key="14">
    <source>
        <dbReference type="PROSITE" id="PS50103"/>
    </source>
</evidence>
<comment type="subcellular location">
    <subcellularLocation>
        <location evidence="1 12">Nucleus</location>
    </subcellularLocation>
</comment>
<evidence type="ECO:0000256" key="3">
    <source>
        <dbReference type="ARBA" id="ARBA00022664"/>
    </source>
</evidence>
<dbReference type="FunFam" id="4.10.1000.10:FF:000017">
    <property type="entry name" value="Cleavage and polyadenylation specificity factor 30 kDa subunit"/>
    <property type="match status" value="1"/>
</dbReference>
<feature type="zinc finger region" description="C3H1-type" evidence="11">
    <location>
        <begin position="127"/>
        <end position="149"/>
    </location>
</feature>
<evidence type="ECO:0000259" key="15">
    <source>
        <dbReference type="PROSITE" id="PS50158"/>
    </source>
</evidence>
<evidence type="ECO:0000256" key="13">
    <source>
        <dbReference type="SAM" id="MobiDB-lite"/>
    </source>
</evidence>
<evidence type="ECO:0000256" key="5">
    <source>
        <dbReference type="ARBA" id="ARBA00022737"/>
    </source>
</evidence>
<dbReference type="PROSITE" id="PS50158">
    <property type="entry name" value="ZF_CCHC"/>
    <property type="match status" value="1"/>
</dbReference>
<keyword evidence="3 12" id="KW-0507">mRNA processing</keyword>
<dbReference type="InterPro" id="IPR036855">
    <property type="entry name" value="Znf_CCCH_sf"/>
</dbReference>
<organism evidence="16 17">
    <name type="scientific">Multifurca ochricompacta</name>
    <dbReference type="NCBI Taxonomy" id="376703"/>
    <lineage>
        <taxon>Eukaryota</taxon>
        <taxon>Fungi</taxon>
        <taxon>Dikarya</taxon>
        <taxon>Basidiomycota</taxon>
        <taxon>Agaricomycotina</taxon>
        <taxon>Agaricomycetes</taxon>
        <taxon>Russulales</taxon>
        <taxon>Russulaceae</taxon>
        <taxon>Multifurca</taxon>
    </lineage>
</organism>
<evidence type="ECO:0000313" key="17">
    <source>
        <dbReference type="Proteomes" id="UP001203297"/>
    </source>
</evidence>
<dbReference type="Gene3D" id="4.10.1000.10">
    <property type="entry name" value="Zinc finger, CCCH-type"/>
    <property type="match status" value="2"/>
</dbReference>
<feature type="domain" description="C3H1-type" evidence="14">
    <location>
        <begin position="95"/>
        <end position="123"/>
    </location>
</feature>
<dbReference type="GO" id="GO:0005634">
    <property type="term" value="C:nucleus"/>
    <property type="evidence" value="ECO:0007669"/>
    <property type="project" value="UniProtKB-SubCell"/>
</dbReference>
<evidence type="ECO:0000256" key="11">
    <source>
        <dbReference type="PROSITE-ProRule" id="PRU00723"/>
    </source>
</evidence>
<evidence type="ECO:0000256" key="1">
    <source>
        <dbReference type="ARBA" id="ARBA00004123"/>
    </source>
</evidence>
<keyword evidence="9 12" id="KW-0539">Nucleus</keyword>
<dbReference type="Pfam" id="PF00642">
    <property type="entry name" value="zf-CCCH"/>
    <property type="match status" value="2"/>
</dbReference>
<feature type="region of interest" description="Disordered" evidence="13">
    <location>
        <begin position="171"/>
        <end position="222"/>
    </location>
</feature>
<evidence type="ECO:0000256" key="8">
    <source>
        <dbReference type="ARBA" id="ARBA00022884"/>
    </source>
</evidence>
<dbReference type="InterPro" id="IPR036875">
    <property type="entry name" value="Znf_CCHC_sf"/>
</dbReference>
<keyword evidence="4 11" id="KW-0479">Metal-binding</keyword>
<dbReference type="EMBL" id="WTXG01000001">
    <property type="protein sequence ID" value="KAI0307714.1"/>
    <property type="molecule type" value="Genomic_DNA"/>
</dbReference>
<feature type="zinc finger region" description="C3H1-type" evidence="11">
    <location>
        <begin position="67"/>
        <end position="94"/>
    </location>
</feature>
<comment type="similarity">
    <text evidence="2 12">Belongs to the CPSF4/YTH1 family.</text>
</comment>
<dbReference type="Pfam" id="PF14608">
    <property type="entry name" value="zf-CCCH_2"/>
    <property type="match status" value="1"/>
</dbReference>
<proteinExistence type="inferred from homology"/>
<evidence type="ECO:0000256" key="12">
    <source>
        <dbReference type="RuleBase" id="RU369008"/>
    </source>
</evidence>
<dbReference type="PANTHER" id="PTHR23102:SF24">
    <property type="entry name" value="CLEAVAGE AND POLYADENYLATION SPECIFICITY FACTOR SUBUNIT 4"/>
    <property type="match status" value="1"/>
</dbReference>